<evidence type="ECO:0000256" key="4">
    <source>
        <dbReference type="ARBA" id="ARBA00023187"/>
    </source>
</evidence>
<feature type="compositionally biased region" description="Basic and acidic residues" evidence="7">
    <location>
        <begin position="229"/>
        <end position="246"/>
    </location>
</feature>
<gene>
    <name evidence="9" type="ORF">LTR97_011416</name>
</gene>
<evidence type="ECO:0000313" key="10">
    <source>
        <dbReference type="Proteomes" id="UP001310594"/>
    </source>
</evidence>
<feature type="compositionally biased region" description="Polar residues" evidence="7">
    <location>
        <begin position="137"/>
        <end position="161"/>
    </location>
</feature>
<feature type="region of interest" description="Disordered" evidence="7">
    <location>
        <begin position="347"/>
        <end position="369"/>
    </location>
</feature>
<evidence type="ECO:0000256" key="6">
    <source>
        <dbReference type="PROSITE-ProRule" id="PRU00176"/>
    </source>
</evidence>
<feature type="region of interest" description="Disordered" evidence="7">
    <location>
        <begin position="452"/>
        <end position="478"/>
    </location>
</feature>
<dbReference type="GO" id="GO:0005634">
    <property type="term" value="C:nucleus"/>
    <property type="evidence" value="ECO:0007669"/>
    <property type="project" value="UniProtKB-SubCell"/>
</dbReference>
<dbReference type="InterPro" id="IPR012677">
    <property type="entry name" value="Nucleotide-bd_a/b_plait_sf"/>
</dbReference>
<dbReference type="AlphaFoldDB" id="A0AAN7VY57"/>
<keyword evidence="2" id="KW-0507">mRNA processing</keyword>
<feature type="compositionally biased region" description="Basic and acidic residues" evidence="7">
    <location>
        <begin position="458"/>
        <end position="478"/>
    </location>
</feature>
<proteinExistence type="predicted"/>
<accession>A0AAN7VY57</accession>
<feature type="domain" description="RRM" evidence="8">
    <location>
        <begin position="376"/>
        <end position="454"/>
    </location>
</feature>
<dbReference type="PANTHER" id="PTHR48028">
    <property type="entry name" value="GLYCINE-RICH RNA-BINDING PROTEIN RZ1A"/>
    <property type="match status" value="1"/>
</dbReference>
<dbReference type="SUPFAM" id="SSF54928">
    <property type="entry name" value="RNA-binding domain, RBD"/>
    <property type="match status" value="2"/>
</dbReference>
<feature type="compositionally biased region" description="Low complexity" evidence="7">
    <location>
        <begin position="201"/>
        <end position="222"/>
    </location>
</feature>
<dbReference type="PANTHER" id="PTHR48028:SF4">
    <property type="entry name" value="SC35-LIKE SPLICING FACTOR"/>
    <property type="match status" value="1"/>
</dbReference>
<sequence length="478" mass="51881">MWSRAAGNRGTPEFALRRIAIKALYQQPSRQLSTLRAQPSRVTIQPALLRQLHQSRLWRAESDLKRDEASPVEAETSGETVTTSPSAAEEQMKSETQAQPASAHDAVAEATGSTGSGEDAAPSHSSEQSHSAHDAVSESTGTTLNAESNDNGPALNTSSYDANAMPTYTSGGSSDSTSAPREPAPSQDQSESMLDKAQDLASSTMSTASAAASSAAQSARAAYDNTVQRSERPREPRSMDRNDRAGPDMGSSRPQGRSRTDAPPSRILYIGNLFFEVTAPQLEAEFARFGQVANSRVVTDARGLSKGFAYVEFTEQSGADDAVKELDQKVFQGRRMAVQYHVRREPREGGFGDRQGGERSQFGDRRAPRQMNEPSKTLFIGNMSYQMSDRDLNDLFREIRNVLDVRVAIDRRSGQPRGFAHADFVDVSSAERAKEVLEKKVIYGRQLKIDFSAGSRSDGGDRAGGDRGADRGAEQDSF</sequence>
<dbReference type="Gene3D" id="3.30.70.330">
    <property type="match status" value="2"/>
</dbReference>
<evidence type="ECO:0000256" key="7">
    <source>
        <dbReference type="SAM" id="MobiDB-lite"/>
    </source>
</evidence>
<comment type="subcellular location">
    <subcellularLocation>
        <location evidence="1">Nucleus</location>
    </subcellularLocation>
</comment>
<feature type="compositionally biased region" description="Basic and acidic residues" evidence="7">
    <location>
        <begin position="347"/>
        <end position="367"/>
    </location>
</feature>
<dbReference type="GO" id="GO:0006397">
    <property type="term" value="P:mRNA processing"/>
    <property type="evidence" value="ECO:0007669"/>
    <property type="project" value="UniProtKB-KW"/>
</dbReference>
<dbReference type="InterPro" id="IPR035979">
    <property type="entry name" value="RBD_domain_sf"/>
</dbReference>
<evidence type="ECO:0000259" key="8">
    <source>
        <dbReference type="PROSITE" id="PS50102"/>
    </source>
</evidence>
<keyword evidence="4" id="KW-0508">mRNA splicing</keyword>
<reference evidence="9" key="1">
    <citation type="submission" date="2023-08" db="EMBL/GenBank/DDBJ databases">
        <title>Black Yeasts Isolated from many extreme environments.</title>
        <authorList>
            <person name="Coleine C."/>
            <person name="Stajich J.E."/>
            <person name="Selbmann L."/>
        </authorList>
    </citation>
    <scope>NUCLEOTIDE SEQUENCE</scope>
    <source>
        <strain evidence="9">CCFEE 5810</strain>
    </source>
</reference>
<feature type="region of interest" description="Disordered" evidence="7">
    <location>
        <begin position="62"/>
        <end position="264"/>
    </location>
</feature>
<dbReference type="Proteomes" id="UP001310594">
    <property type="component" value="Unassembled WGS sequence"/>
</dbReference>
<evidence type="ECO:0000256" key="1">
    <source>
        <dbReference type="ARBA" id="ARBA00004123"/>
    </source>
</evidence>
<protein>
    <recommendedName>
        <fullName evidence="8">RRM domain-containing protein</fullName>
    </recommendedName>
</protein>
<dbReference type="SMART" id="SM00360">
    <property type="entry name" value="RRM"/>
    <property type="match status" value="2"/>
</dbReference>
<name>A0AAN7VY57_9PEZI</name>
<comment type="caution">
    <text evidence="9">The sequence shown here is derived from an EMBL/GenBank/DDBJ whole genome shotgun (WGS) entry which is preliminary data.</text>
</comment>
<feature type="compositionally biased region" description="Polar residues" evidence="7">
    <location>
        <begin position="77"/>
        <end position="86"/>
    </location>
</feature>
<dbReference type="InterPro" id="IPR000504">
    <property type="entry name" value="RRM_dom"/>
</dbReference>
<evidence type="ECO:0000256" key="3">
    <source>
        <dbReference type="ARBA" id="ARBA00022884"/>
    </source>
</evidence>
<evidence type="ECO:0000313" key="9">
    <source>
        <dbReference type="EMBL" id="KAK5691423.1"/>
    </source>
</evidence>
<dbReference type="InterPro" id="IPR051106">
    <property type="entry name" value="RNA-bind/splicing_reg"/>
</dbReference>
<keyword evidence="3 6" id="KW-0694">RNA-binding</keyword>
<evidence type="ECO:0000256" key="2">
    <source>
        <dbReference type="ARBA" id="ARBA00022664"/>
    </source>
</evidence>
<feature type="compositionally biased region" description="Low complexity" evidence="7">
    <location>
        <begin position="169"/>
        <end position="178"/>
    </location>
</feature>
<keyword evidence="5" id="KW-0539">Nucleus</keyword>
<dbReference type="PROSITE" id="PS50102">
    <property type="entry name" value="RRM"/>
    <property type="match status" value="2"/>
</dbReference>
<organism evidence="9 10">
    <name type="scientific">Elasticomyces elasticus</name>
    <dbReference type="NCBI Taxonomy" id="574655"/>
    <lineage>
        <taxon>Eukaryota</taxon>
        <taxon>Fungi</taxon>
        <taxon>Dikarya</taxon>
        <taxon>Ascomycota</taxon>
        <taxon>Pezizomycotina</taxon>
        <taxon>Dothideomycetes</taxon>
        <taxon>Dothideomycetidae</taxon>
        <taxon>Mycosphaerellales</taxon>
        <taxon>Teratosphaeriaceae</taxon>
        <taxon>Elasticomyces</taxon>
    </lineage>
</organism>
<evidence type="ECO:0000256" key="5">
    <source>
        <dbReference type="ARBA" id="ARBA00023242"/>
    </source>
</evidence>
<feature type="domain" description="RRM" evidence="8">
    <location>
        <begin position="266"/>
        <end position="343"/>
    </location>
</feature>
<dbReference type="CDD" id="cd00590">
    <property type="entry name" value="RRM_SF"/>
    <property type="match status" value="1"/>
</dbReference>
<dbReference type="Pfam" id="PF00076">
    <property type="entry name" value="RRM_1"/>
    <property type="match status" value="2"/>
</dbReference>
<dbReference type="GO" id="GO:0008380">
    <property type="term" value="P:RNA splicing"/>
    <property type="evidence" value="ECO:0007669"/>
    <property type="project" value="UniProtKB-KW"/>
</dbReference>
<dbReference type="GO" id="GO:0003723">
    <property type="term" value="F:RNA binding"/>
    <property type="evidence" value="ECO:0007669"/>
    <property type="project" value="UniProtKB-UniRule"/>
</dbReference>
<dbReference type="EMBL" id="JAVRQU010000021">
    <property type="protein sequence ID" value="KAK5691423.1"/>
    <property type="molecule type" value="Genomic_DNA"/>
</dbReference>